<feature type="chain" id="PRO_5044814361" description="Desiccation-related protein PCC13-62" evidence="1">
    <location>
        <begin position="22"/>
        <end position="294"/>
    </location>
</feature>
<dbReference type="PANTHER" id="PTHR31694:SF26">
    <property type="entry name" value="OS05G0151100 PROTEIN"/>
    <property type="match status" value="1"/>
</dbReference>
<keyword evidence="3" id="KW-1185">Reference proteome</keyword>
<organism evidence="2 3">
    <name type="scientific">Castilleja foliolosa</name>
    <dbReference type="NCBI Taxonomy" id="1961234"/>
    <lineage>
        <taxon>Eukaryota</taxon>
        <taxon>Viridiplantae</taxon>
        <taxon>Streptophyta</taxon>
        <taxon>Embryophyta</taxon>
        <taxon>Tracheophyta</taxon>
        <taxon>Spermatophyta</taxon>
        <taxon>Magnoliopsida</taxon>
        <taxon>eudicotyledons</taxon>
        <taxon>Gunneridae</taxon>
        <taxon>Pentapetalae</taxon>
        <taxon>asterids</taxon>
        <taxon>lamiids</taxon>
        <taxon>Lamiales</taxon>
        <taxon>Orobanchaceae</taxon>
        <taxon>Pedicularideae</taxon>
        <taxon>Castillejinae</taxon>
        <taxon>Castilleja</taxon>
    </lineage>
</organism>
<name>A0ABD3BIE9_9LAMI</name>
<dbReference type="AlphaFoldDB" id="A0ABD3BIE9"/>
<comment type="caution">
    <text evidence="2">The sequence shown here is derived from an EMBL/GenBank/DDBJ whole genome shotgun (WGS) entry which is preliminary data.</text>
</comment>
<keyword evidence="1" id="KW-0732">Signal</keyword>
<dbReference type="Proteomes" id="UP001632038">
    <property type="component" value="Unassembled WGS sequence"/>
</dbReference>
<feature type="signal peptide" evidence="1">
    <location>
        <begin position="1"/>
        <end position="21"/>
    </location>
</feature>
<evidence type="ECO:0000256" key="1">
    <source>
        <dbReference type="SAM" id="SignalP"/>
    </source>
</evidence>
<evidence type="ECO:0000313" key="3">
    <source>
        <dbReference type="Proteomes" id="UP001632038"/>
    </source>
</evidence>
<evidence type="ECO:0000313" key="2">
    <source>
        <dbReference type="EMBL" id="KAL3617195.1"/>
    </source>
</evidence>
<evidence type="ECO:0008006" key="4">
    <source>
        <dbReference type="Google" id="ProtNLM"/>
    </source>
</evidence>
<proteinExistence type="predicted"/>
<dbReference type="PANTHER" id="PTHR31694">
    <property type="entry name" value="DESICCATION-LIKE PROTEIN"/>
    <property type="match status" value="1"/>
</dbReference>
<accession>A0ABD3BIE9</accession>
<reference evidence="3" key="1">
    <citation type="journal article" date="2024" name="IScience">
        <title>Strigolactones Initiate the Formation of Haustorium-like Structures in Castilleja.</title>
        <authorList>
            <person name="Buerger M."/>
            <person name="Peterson D."/>
            <person name="Chory J."/>
        </authorList>
    </citation>
    <scope>NUCLEOTIDE SEQUENCE [LARGE SCALE GENOMIC DNA]</scope>
</reference>
<gene>
    <name evidence="2" type="ORF">CASFOL_038942</name>
</gene>
<dbReference type="EMBL" id="JAVIJP010000086">
    <property type="protein sequence ID" value="KAL3617195.1"/>
    <property type="molecule type" value="Genomic_DNA"/>
</dbReference>
<protein>
    <recommendedName>
        <fullName evidence="4">Desiccation-related protein PCC13-62</fullName>
    </recommendedName>
</protein>
<dbReference type="Pfam" id="PF13668">
    <property type="entry name" value="Ferritin_2"/>
    <property type="match status" value="1"/>
</dbReference>
<dbReference type="InterPro" id="IPR052965">
    <property type="entry name" value="Pigment-catalase-like"/>
</dbReference>
<sequence length="294" mass="32197">MAFFTSATFFLILLHLRGGNSQGDQNFTDSDYVELFLNVEYLETEFFLNGALGYGLDQVAPELSMGGPPPIGATRANLSLFVRNIMEEFGYQEVGHLRAIKSNVRGFARPQVDISPRIFADFMNKAFGQTLDPLFDPFANDINFLIASYAIPYVALTAYVGTIPILQDPTIRELVAGLLGVESGQDAVIRTLLSQSAYSKVKPYEFTVEEFTTKISGHRDSLGNEGVKDEAIIVDPQFGAEERISGNVLSANNDSLSYSRTAVEIIRILYGGLESKVGGFFPNGAEGKIAKSYL</sequence>